<feature type="transmembrane region" description="Helical" evidence="2">
    <location>
        <begin position="171"/>
        <end position="195"/>
    </location>
</feature>
<accession>A0A5B8XZG2</accession>
<reference evidence="3 4" key="1">
    <citation type="submission" date="2019-06" db="EMBL/GenBank/DDBJ databases">
        <title>Persicimonas caeni gen. nov., sp. nov., a predatory bacterium isolated from solar saltern.</title>
        <authorList>
            <person name="Wang S."/>
        </authorList>
    </citation>
    <scope>NUCLEOTIDE SEQUENCE [LARGE SCALE GENOMIC DNA]</scope>
    <source>
        <strain evidence="3 4">YN101</strain>
    </source>
</reference>
<feature type="transmembrane region" description="Helical" evidence="2">
    <location>
        <begin position="271"/>
        <end position="292"/>
    </location>
</feature>
<feature type="transmembrane region" description="Helical" evidence="2">
    <location>
        <begin position="73"/>
        <end position="102"/>
    </location>
</feature>
<feature type="transmembrane region" description="Helical" evidence="2">
    <location>
        <begin position="122"/>
        <end position="143"/>
    </location>
</feature>
<keyword evidence="4" id="KW-1185">Reference proteome</keyword>
<keyword evidence="2" id="KW-0472">Membrane</keyword>
<dbReference type="RefSeq" id="WP_141195958.1">
    <property type="nucleotide sequence ID" value="NZ_CP041186.1"/>
</dbReference>
<protein>
    <submittedName>
        <fullName evidence="3">Uncharacterized protein</fullName>
    </submittedName>
</protein>
<dbReference type="EMBL" id="CP041186">
    <property type="protein sequence ID" value="QDG49460.1"/>
    <property type="molecule type" value="Genomic_DNA"/>
</dbReference>
<sequence>MSNDWSDEPGSNDGFGHEQSPWESPNTTDPGEPSASWETDPNNYDPVPMGPASITDVFNNLGTVMSRSLNSGVVGAFAALMIGQFVISIGGMIAVFATTVGIGALTGGDSDLAAASMGTGMFVGFGAIALFSMAVQLVLVGLFNPMRTALFEGPQPHHGFGWSLSKATENIGAIFVAGAAYVLLALPAVGLAALIDPLAALLWVPVVLVALFLLMPTMYYAATGHGVVGSFTKAFSTVTSNLVLFILFFVTVFVASLVLGCVNAILNFIPILGWLASMAIGIFSNYLGWAFYVSTLSTVESHELGRPMQ</sequence>
<accession>A0A4Y6PMH7</accession>
<keyword evidence="2" id="KW-1133">Transmembrane helix</keyword>
<feature type="region of interest" description="Disordered" evidence="1">
    <location>
        <begin position="1"/>
        <end position="48"/>
    </location>
</feature>
<evidence type="ECO:0000256" key="2">
    <source>
        <dbReference type="SAM" id="Phobius"/>
    </source>
</evidence>
<evidence type="ECO:0000256" key="1">
    <source>
        <dbReference type="SAM" id="MobiDB-lite"/>
    </source>
</evidence>
<dbReference type="AlphaFoldDB" id="A0A4Y6PMH7"/>
<evidence type="ECO:0000313" key="4">
    <source>
        <dbReference type="Proteomes" id="UP000315995"/>
    </source>
</evidence>
<evidence type="ECO:0000313" key="3">
    <source>
        <dbReference type="EMBL" id="QDG49460.1"/>
    </source>
</evidence>
<organism evidence="3 4">
    <name type="scientific">Persicimonas caeni</name>
    <dbReference type="NCBI Taxonomy" id="2292766"/>
    <lineage>
        <taxon>Bacteria</taxon>
        <taxon>Deltaproteobacteria</taxon>
        <taxon>Bradymonadales</taxon>
        <taxon>Bradymonadaceae</taxon>
        <taxon>Persicimonas</taxon>
    </lineage>
</organism>
<keyword evidence="2" id="KW-0812">Transmembrane</keyword>
<name>A0A4Y6PMH7_PERCE</name>
<feature type="transmembrane region" description="Helical" evidence="2">
    <location>
        <begin position="242"/>
        <end position="265"/>
    </location>
</feature>
<proteinExistence type="predicted"/>
<dbReference type="Proteomes" id="UP000315995">
    <property type="component" value="Chromosome"/>
</dbReference>
<feature type="transmembrane region" description="Helical" evidence="2">
    <location>
        <begin position="201"/>
        <end position="221"/>
    </location>
</feature>
<gene>
    <name evidence="3" type="ORF">FIV42_01510</name>
</gene>